<dbReference type="Proteomes" id="UP000195913">
    <property type="component" value="Unassembled WGS sequence"/>
</dbReference>
<dbReference type="AlphaFoldDB" id="A0A1R4GAH8"/>
<keyword evidence="2" id="KW-1185">Reference proteome</keyword>
<accession>A0A1R4GAH8</accession>
<reference evidence="1 2" key="1">
    <citation type="submission" date="2017-02" db="EMBL/GenBank/DDBJ databases">
        <authorList>
            <person name="Peterson S.W."/>
        </authorList>
    </citation>
    <scope>NUCLEOTIDE SEQUENCE [LARGE SCALE GENOMIC DNA]</scope>
    <source>
        <strain evidence="1 2">B Ar 00.02</strain>
    </source>
</reference>
<organism evidence="1 2">
    <name type="scientific">Arthrobacter rhombi</name>
    <dbReference type="NCBI Taxonomy" id="71253"/>
    <lineage>
        <taxon>Bacteria</taxon>
        <taxon>Bacillati</taxon>
        <taxon>Actinomycetota</taxon>
        <taxon>Actinomycetes</taxon>
        <taxon>Micrococcales</taxon>
        <taxon>Micrococcaceae</taxon>
        <taxon>Arthrobacter</taxon>
    </lineage>
</organism>
<sequence length="565" mass="61515">MDGAAICGERVLINSSDVAAVIPGSVVSGDATSLANWWSTNIANPSCLFMIDEHTQEALCLPDPLGGSLVFHYSAGGTEFISSDIVSLIRAANAAGSFPSKSVDYQLERLVLGNGGLTPSSYDGVDRLDLFTYWELDPSGARRREYALAEEMRSPEVSYVQGLERVRRRVLESVVAISKMPSEFRVAHLTGGFDSRLVLAAMVEAGCTDRFSFFCSGPEGTTDRQIADGLAGVFNLQRTLNGGLTAAPASGVHERLLAPLFYSGGMTSTGPTGRELTSSVVAAGGGYGEVLRTFYGPRFRNLDESGFTGLDLMNSMVPHVPDRKKIYTSAAEKSIGTRLHQEWMKLSTSGVPTDFIGDAMYSQVRNRYHIGQNSVLWSRIGSRLDPLYSVDAYRLASSIPLEAREANVIGFDLMDTFAGDLKAYPFDRNRFSSAYGSMRRVPSPKSWGNGANLRKPTRFQAPFAEGDVLPAHLENLEVPEPTVTAEQRKEFVATANRIGVNYWQVSTLTAAQKALSTAMEKNDSTQFTDALDGEYLTKLATTKLARRQEIRDVYSALGLMAWLSS</sequence>
<proteinExistence type="predicted"/>
<evidence type="ECO:0000313" key="2">
    <source>
        <dbReference type="Proteomes" id="UP000195913"/>
    </source>
</evidence>
<evidence type="ECO:0008006" key="3">
    <source>
        <dbReference type="Google" id="ProtNLM"/>
    </source>
</evidence>
<gene>
    <name evidence="1" type="ORF">FM101_09025</name>
</gene>
<dbReference type="EMBL" id="FUHW01000032">
    <property type="protein sequence ID" value="SJM65085.1"/>
    <property type="molecule type" value="Genomic_DNA"/>
</dbReference>
<name>A0A1R4GAH8_9MICC</name>
<evidence type="ECO:0000313" key="1">
    <source>
        <dbReference type="EMBL" id="SJM65085.1"/>
    </source>
</evidence>
<protein>
    <recommendedName>
        <fullName evidence="3">Asparagine synthetase domain-containing protein</fullName>
    </recommendedName>
</protein>